<dbReference type="InterPro" id="IPR029052">
    <property type="entry name" value="Metallo-depent_PP-like"/>
</dbReference>
<accession>A0A183U6Y9</accession>
<evidence type="ECO:0000259" key="6">
    <source>
        <dbReference type="Pfam" id="PF00149"/>
    </source>
</evidence>
<dbReference type="PANTHER" id="PTHR11668:SF300">
    <property type="entry name" value="SERINE_THREONINE-PROTEIN PHOSPHATASE"/>
    <property type="match status" value="1"/>
</dbReference>
<keyword evidence="4" id="KW-0904">Protein phosphatase</keyword>
<dbReference type="SUPFAM" id="SSF56300">
    <property type="entry name" value="Metallo-dependent phosphatases"/>
    <property type="match status" value="1"/>
</dbReference>
<dbReference type="Gene3D" id="3.60.21.10">
    <property type="match status" value="1"/>
</dbReference>
<evidence type="ECO:0000313" key="7">
    <source>
        <dbReference type="Proteomes" id="UP000050794"/>
    </source>
</evidence>
<dbReference type="PANTHER" id="PTHR11668">
    <property type="entry name" value="SERINE/THREONINE PROTEIN PHOSPHATASE"/>
    <property type="match status" value="1"/>
</dbReference>
<name>A0A183U6Y9_TOXCA</name>
<keyword evidence="7" id="KW-1185">Reference proteome</keyword>
<dbReference type="Proteomes" id="UP000050794">
    <property type="component" value="Unassembled WGS sequence"/>
</dbReference>
<dbReference type="InterPro" id="IPR050341">
    <property type="entry name" value="PP1_catalytic_subunit"/>
</dbReference>
<keyword evidence="5" id="KW-0464">Manganese</keyword>
<evidence type="ECO:0000256" key="1">
    <source>
        <dbReference type="ARBA" id="ARBA00013081"/>
    </source>
</evidence>
<reference evidence="8" key="1">
    <citation type="submission" date="2016-06" db="UniProtKB">
        <authorList>
            <consortium name="WormBaseParasite"/>
        </authorList>
    </citation>
    <scope>IDENTIFICATION</scope>
</reference>
<dbReference type="GO" id="GO:0046872">
    <property type="term" value="F:metal ion binding"/>
    <property type="evidence" value="ECO:0007669"/>
    <property type="project" value="UniProtKB-KW"/>
</dbReference>
<dbReference type="InterPro" id="IPR004843">
    <property type="entry name" value="Calcineurin-like_PHP"/>
</dbReference>
<protein>
    <recommendedName>
        <fullName evidence="1">protein-serine/threonine phosphatase</fullName>
        <ecNumber evidence="1">3.1.3.16</ecNumber>
    </recommendedName>
</protein>
<evidence type="ECO:0000313" key="8">
    <source>
        <dbReference type="WBParaSite" id="TCNE_0000425901-mRNA-1"/>
    </source>
</evidence>
<dbReference type="GO" id="GO:0004722">
    <property type="term" value="F:protein serine/threonine phosphatase activity"/>
    <property type="evidence" value="ECO:0007669"/>
    <property type="project" value="UniProtKB-EC"/>
</dbReference>
<evidence type="ECO:0000256" key="2">
    <source>
        <dbReference type="ARBA" id="ARBA00022723"/>
    </source>
</evidence>
<dbReference type="GO" id="GO:0005737">
    <property type="term" value="C:cytoplasm"/>
    <property type="evidence" value="ECO:0007669"/>
    <property type="project" value="TreeGrafter"/>
</dbReference>
<dbReference type="EC" id="3.1.3.16" evidence="1"/>
<dbReference type="GO" id="GO:0005634">
    <property type="term" value="C:nucleus"/>
    <property type="evidence" value="ECO:0007669"/>
    <property type="project" value="TreeGrafter"/>
</dbReference>
<sequence>LLRIYDKNGFPPETNYLFLGDFVDRGKQNIETITLQFCYKIKFPENFFMLRGEVTSFAKRTFASNRKRSFLQLEHNIPLIVRPDNVVLRDRLYSNKCHRHRTPQS</sequence>
<dbReference type="WBParaSite" id="TCNE_0000425901-mRNA-1">
    <property type="protein sequence ID" value="TCNE_0000425901-mRNA-1"/>
    <property type="gene ID" value="TCNE_0000425901"/>
</dbReference>
<keyword evidence="3" id="KW-0378">Hydrolase</keyword>
<proteinExistence type="predicted"/>
<dbReference type="Pfam" id="PF00149">
    <property type="entry name" value="Metallophos"/>
    <property type="match status" value="1"/>
</dbReference>
<evidence type="ECO:0000256" key="3">
    <source>
        <dbReference type="ARBA" id="ARBA00022801"/>
    </source>
</evidence>
<organism evidence="7 8">
    <name type="scientific">Toxocara canis</name>
    <name type="common">Canine roundworm</name>
    <dbReference type="NCBI Taxonomy" id="6265"/>
    <lineage>
        <taxon>Eukaryota</taxon>
        <taxon>Metazoa</taxon>
        <taxon>Ecdysozoa</taxon>
        <taxon>Nematoda</taxon>
        <taxon>Chromadorea</taxon>
        <taxon>Rhabditida</taxon>
        <taxon>Spirurina</taxon>
        <taxon>Ascaridomorpha</taxon>
        <taxon>Ascaridoidea</taxon>
        <taxon>Toxocaridae</taxon>
        <taxon>Toxocara</taxon>
    </lineage>
</organism>
<evidence type="ECO:0000256" key="5">
    <source>
        <dbReference type="ARBA" id="ARBA00023211"/>
    </source>
</evidence>
<dbReference type="AlphaFoldDB" id="A0A183U6Y9"/>
<evidence type="ECO:0000256" key="4">
    <source>
        <dbReference type="ARBA" id="ARBA00022912"/>
    </source>
</evidence>
<keyword evidence="2" id="KW-0479">Metal-binding</keyword>
<feature type="domain" description="Calcineurin-like phosphoesterase" evidence="6">
    <location>
        <begin position="4"/>
        <end position="55"/>
    </location>
</feature>